<accession>A0A8T3CS62</accession>
<evidence type="ECO:0000256" key="1">
    <source>
        <dbReference type="SAM" id="MobiDB-lite"/>
    </source>
</evidence>
<sequence length="489" mass="60231">MKGHAMLGQKEDSAREWGGAGYPPRMRKSREDLWAEDWGPERERDIRLQHYQVCRSGSWEPWTCPQDQSSRQRGGSWEYEDRDLIPYREDRDPFPYRECRTLSTDKHRAMERHRETARGGYNYDHRDRDLEYYDHRDRNMEYYDHRDMHQYDSREMDHYDRKEKDRNDSRDLDTYDRRNRDKYDSRYLDYYDHRDIDRYDSRNFDRYDSRKFDRYDSRNSDRYDSRDIDRYDPKDRDRFDREFDRYDRRDGYDGKDRDIEFCDRRNRDRYDHTDRDRYDYRVGNVDHYNFKDRNKYNSRDLDYYNHSADHYDHRDRRLYDYIDRVGDHCDRGLSDRYEDHKDGNRDRDLRGVDLDRRYEEYGDKVGQYDQEWNDSPSYKYANKEAQSDPRERDLDQGDSVGLGLRALDVEYEGRGRTKRQMMLTGSLDRNSFYRKTAPSSLRRSDFALNRKKKQGKPLMLFLSVTSILSCRTHFRKASIPRVLILSLCL</sequence>
<name>A0A8T3CS62_9TELE</name>
<keyword evidence="3" id="KW-1185">Reference proteome</keyword>
<dbReference type="Proteomes" id="UP000829720">
    <property type="component" value="Unassembled WGS sequence"/>
</dbReference>
<comment type="caution">
    <text evidence="2">The sequence shown here is derived from an EMBL/GenBank/DDBJ whole genome shotgun (WGS) entry which is preliminary data.</text>
</comment>
<dbReference type="EMBL" id="JAERUA010000019">
    <property type="protein sequence ID" value="KAI1887206.1"/>
    <property type="molecule type" value="Genomic_DNA"/>
</dbReference>
<evidence type="ECO:0000313" key="3">
    <source>
        <dbReference type="Proteomes" id="UP000829720"/>
    </source>
</evidence>
<dbReference type="OrthoDB" id="27823at2759"/>
<feature type="region of interest" description="Disordered" evidence="1">
    <location>
        <begin position="154"/>
        <end position="176"/>
    </location>
</feature>
<feature type="region of interest" description="Disordered" evidence="1">
    <location>
        <begin position="1"/>
        <end position="26"/>
    </location>
</feature>
<feature type="compositionally biased region" description="Basic and acidic residues" evidence="1">
    <location>
        <begin position="381"/>
        <end position="395"/>
    </location>
</feature>
<protein>
    <submittedName>
        <fullName evidence="2">Uncharacterized protein</fullName>
    </submittedName>
</protein>
<proteinExistence type="predicted"/>
<dbReference type="AlphaFoldDB" id="A0A8T3CS62"/>
<feature type="region of interest" description="Disordered" evidence="1">
    <location>
        <begin position="367"/>
        <end position="398"/>
    </location>
</feature>
<organism evidence="2 3">
    <name type="scientific">Albula goreensis</name>
    <dbReference type="NCBI Taxonomy" id="1534307"/>
    <lineage>
        <taxon>Eukaryota</taxon>
        <taxon>Metazoa</taxon>
        <taxon>Chordata</taxon>
        <taxon>Craniata</taxon>
        <taxon>Vertebrata</taxon>
        <taxon>Euteleostomi</taxon>
        <taxon>Actinopterygii</taxon>
        <taxon>Neopterygii</taxon>
        <taxon>Teleostei</taxon>
        <taxon>Albuliformes</taxon>
        <taxon>Albulidae</taxon>
        <taxon>Albula</taxon>
    </lineage>
</organism>
<gene>
    <name evidence="2" type="ORF">AGOR_G00203760</name>
</gene>
<evidence type="ECO:0000313" key="2">
    <source>
        <dbReference type="EMBL" id="KAI1887206.1"/>
    </source>
</evidence>
<reference evidence="2" key="1">
    <citation type="submission" date="2021-01" db="EMBL/GenBank/DDBJ databases">
        <authorList>
            <person name="Zahm M."/>
            <person name="Roques C."/>
            <person name="Cabau C."/>
            <person name="Klopp C."/>
            <person name="Donnadieu C."/>
            <person name="Jouanno E."/>
            <person name="Lampietro C."/>
            <person name="Louis A."/>
            <person name="Herpin A."/>
            <person name="Echchiki A."/>
            <person name="Berthelot C."/>
            <person name="Parey E."/>
            <person name="Roest-Crollius H."/>
            <person name="Braasch I."/>
            <person name="Postlethwait J."/>
            <person name="Bobe J."/>
            <person name="Montfort J."/>
            <person name="Bouchez O."/>
            <person name="Begum T."/>
            <person name="Mejri S."/>
            <person name="Adams A."/>
            <person name="Chen W.-J."/>
            <person name="Guiguen Y."/>
        </authorList>
    </citation>
    <scope>NUCLEOTIDE SEQUENCE</scope>
    <source>
        <tissue evidence="2">Blood</tissue>
    </source>
</reference>